<organism evidence="2 3">
    <name type="scientific">Apiospora aurea</name>
    <dbReference type="NCBI Taxonomy" id="335848"/>
    <lineage>
        <taxon>Eukaryota</taxon>
        <taxon>Fungi</taxon>
        <taxon>Dikarya</taxon>
        <taxon>Ascomycota</taxon>
        <taxon>Pezizomycotina</taxon>
        <taxon>Sordariomycetes</taxon>
        <taxon>Xylariomycetidae</taxon>
        <taxon>Amphisphaeriales</taxon>
        <taxon>Apiosporaceae</taxon>
        <taxon>Apiospora</taxon>
    </lineage>
</organism>
<accession>A0ABR1QCR7</accession>
<feature type="region of interest" description="Disordered" evidence="1">
    <location>
        <begin position="1"/>
        <end position="47"/>
    </location>
</feature>
<feature type="region of interest" description="Disordered" evidence="1">
    <location>
        <begin position="178"/>
        <end position="209"/>
    </location>
</feature>
<dbReference type="GeneID" id="92076508"/>
<protein>
    <submittedName>
        <fullName evidence="2">Uncharacterized protein</fullName>
    </submittedName>
</protein>
<evidence type="ECO:0000313" key="3">
    <source>
        <dbReference type="Proteomes" id="UP001391051"/>
    </source>
</evidence>
<comment type="caution">
    <text evidence="2">The sequence shown here is derived from an EMBL/GenBank/DDBJ whole genome shotgun (WGS) entry which is preliminary data.</text>
</comment>
<gene>
    <name evidence="2" type="ORF">PG986_007224</name>
</gene>
<feature type="compositionally biased region" description="Acidic residues" evidence="1">
    <location>
        <begin position="1"/>
        <end position="20"/>
    </location>
</feature>
<dbReference type="Proteomes" id="UP001391051">
    <property type="component" value="Unassembled WGS sequence"/>
</dbReference>
<feature type="compositionally biased region" description="Polar residues" evidence="1">
    <location>
        <begin position="85"/>
        <end position="98"/>
    </location>
</feature>
<reference evidence="2 3" key="1">
    <citation type="submission" date="2023-01" db="EMBL/GenBank/DDBJ databases">
        <title>Analysis of 21 Apiospora genomes using comparative genomics revels a genus with tremendous synthesis potential of carbohydrate active enzymes and secondary metabolites.</title>
        <authorList>
            <person name="Sorensen T."/>
        </authorList>
    </citation>
    <scope>NUCLEOTIDE SEQUENCE [LARGE SCALE GENOMIC DNA]</scope>
    <source>
        <strain evidence="2 3">CBS 24483</strain>
    </source>
</reference>
<dbReference type="RefSeq" id="XP_066699558.1">
    <property type="nucleotide sequence ID" value="XM_066843446.1"/>
</dbReference>
<sequence>MDDDTDSGDTDDEYSSDDDFTMVSSDTESEYQNGTKNTDDADSTSDLEIIEDYFDRMLLSLHEPRHNYTGEEKDESQETSGDRPTCSQTQPPLSNSNEGMEVKAMNEPEDCQIAQEDMLVVCEDSIALRNGDIASQQVDEEYDHDDNADSWSMTSACLSDSWALEIEAAEEDRIAREQEDLAVPKTRANPYRTPGGSSPAASARPPRTQAGFHRLASERKAAHRAKITAEQERGKAGQARKDALARLEQEHGPSGLIGRMLWRLRGGGESENQKEGGRRARVRIRVPNEEGSNRSGWAEKSSWRNTALIRVSRQAGLQGQWANLETYLGPKLMLMLLTAVTRRLRTT</sequence>
<keyword evidence="3" id="KW-1185">Reference proteome</keyword>
<dbReference type="EMBL" id="JAQQWE010000005">
    <property type="protein sequence ID" value="KAK7951496.1"/>
    <property type="molecule type" value="Genomic_DNA"/>
</dbReference>
<feature type="region of interest" description="Disordered" evidence="1">
    <location>
        <begin position="64"/>
        <end position="106"/>
    </location>
</feature>
<name>A0ABR1QCR7_9PEZI</name>
<feature type="compositionally biased region" description="Polar residues" evidence="1">
    <location>
        <begin position="22"/>
        <end position="36"/>
    </location>
</feature>
<evidence type="ECO:0000313" key="2">
    <source>
        <dbReference type="EMBL" id="KAK7951496.1"/>
    </source>
</evidence>
<evidence type="ECO:0000256" key="1">
    <source>
        <dbReference type="SAM" id="MobiDB-lite"/>
    </source>
</evidence>
<proteinExistence type="predicted"/>